<dbReference type="Proteomes" id="UP000183954">
    <property type="component" value="Unassembled WGS sequence"/>
</dbReference>
<evidence type="ECO:0000313" key="3">
    <source>
        <dbReference type="Proteomes" id="UP000183954"/>
    </source>
</evidence>
<evidence type="ECO:0000313" key="2">
    <source>
        <dbReference type="EMBL" id="SHI27152.1"/>
    </source>
</evidence>
<name>A0A1M5ZSG8_9FIRM</name>
<feature type="signal peptide" evidence="1">
    <location>
        <begin position="1"/>
        <end position="18"/>
    </location>
</feature>
<feature type="chain" id="PRO_5038945159" evidence="1">
    <location>
        <begin position="19"/>
        <end position="39"/>
    </location>
</feature>
<accession>A0A1M5ZSG8</accession>
<organism evidence="2 3">
    <name type="scientific">Desulfosporosinus lacus DSM 15449</name>
    <dbReference type="NCBI Taxonomy" id="1121420"/>
    <lineage>
        <taxon>Bacteria</taxon>
        <taxon>Bacillati</taxon>
        <taxon>Bacillota</taxon>
        <taxon>Clostridia</taxon>
        <taxon>Eubacteriales</taxon>
        <taxon>Desulfitobacteriaceae</taxon>
        <taxon>Desulfosporosinus</taxon>
    </lineage>
</organism>
<gene>
    <name evidence="2" type="ORF">SAMN02746098_03623</name>
</gene>
<keyword evidence="3" id="KW-1185">Reference proteome</keyword>
<dbReference type="EMBL" id="FQXJ01000014">
    <property type="protein sequence ID" value="SHI27152.1"/>
    <property type="molecule type" value="Genomic_DNA"/>
</dbReference>
<protein>
    <submittedName>
        <fullName evidence="2">Uncharacterized protein</fullName>
    </submittedName>
</protein>
<sequence>MKKRFCLMLAFIAVSLLALDQEIAKHGLVRQARSAAMGL</sequence>
<dbReference type="AlphaFoldDB" id="A0A1M5ZSG8"/>
<evidence type="ECO:0000256" key="1">
    <source>
        <dbReference type="SAM" id="SignalP"/>
    </source>
</evidence>
<proteinExistence type="predicted"/>
<keyword evidence="1" id="KW-0732">Signal</keyword>
<dbReference type="STRING" id="1121420.SAMN02746098_03623"/>
<reference evidence="3" key="1">
    <citation type="submission" date="2016-11" db="EMBL/GenBank/DDBJ databases">
        <authorList>
            <person name="Varghese N."/>
            <person name="Submissions S."/>
        </authorList>
    </citation>
    <scope>NUCLEOTIDE SEQUENCE [LARGE SCALE GENOMIC DNA]</scope>
    <source>
        <strain evidence="3">DSM 15449</strain>
    </source>
</reference>